<dbReference type="PROSITE" id="PS50082">
    <property type="entry name" value="WD_REPEATS_2"/>
    <property type="match status" value="5"/>
</dbReference>
<proteinExistence type="predicted"/>
<dbReference type="Proteomes" id="UP000683925">
    <property type="component" value="Unassembled WGS sequence"/>
</dbReference>
<sequence length="640" mass="73684">MSIKEVTQIQYQQQGFLYKDETDDNKWLNEFFNDGGQDGNLKKDIRSCSFVKQKATSFQFEHKSISEFLIASGIFEVLMATKDFEKSFLERCMKILEKNEKKKKQLDLIERNFKKIMTLLRIIKQRDLNNVNYSTQNHRRTRKFLIQKIASHRIKVLTLCIAPDDSTLASGSFDRSIRLWNIQTGQQRCLLEGQNDFVQSLCFSPDQAPLASGNYDCSIRLWDVKSGLEKTKLDGHQLGVYSVCFSPLMVILQLQVAEIKQFAYGVSRQDKKIKDQKGIADVFSQQNSLLLGQLQLLEVKINLFAFGTSGWDKQNKYLKVIKIGFAQYASLETAIYSHLVLKINRSVQGILGQVKERKGQKVIEVGLVQYASLQMALYLHLPVRATPSPYGIQIQCKKCIFWKAIMILYFQIGFSPDSNLLVLSSYDKSIHLWDISLKQDKKLQYRALSACLSPDGTPLATGCLDKLIRLWDLKSGDQKMKLIGHNQLIESVTFSPDGTILASGSFDASIYVWDRKSGIRSSELKAITNLFYHQVSPQMDLYQLQVVWMDPQDCGIQILEIKKQSYKDQLIRRKAYAFLLMELLLLKKPQINQQICGILIQISNYFLLIAVIKRFFNDYNLTLRKIYIKKGSVFFQKFSF</sequence>
<keyword evidence="2" id="KW-0677">Repeat</keyword>
<feature type="repeat" description="WD" evidence="3">
    <location>
        <begin position="482"/>
        <end position="523"/>
    </location>
</feature>
<dbReference type="OrthoDB" id="10262475at2759"/>
<dbReference type="InterPro" id="IPR001680">
    <property type="entry name" value="WD40_rpt"/>
</dbReference>
<dbReference type="PROSITE" id="PS00678">
    <property type="entry name" value="WD_REPEATS_1"/>
    <property type="match status" value="4"/>
</dbReference>
<dbReference type="EMBL" id="CAJJDP010000113">
    <property type="protein sequence ID" value="CAD8196856.1"/>
    <property type="molecule type" value="Genomic_DNA"/>
</dbReference>
<accession>A0A8S1X8F3</accession>
<reference evidence="4" key="1">
    <citation type="submission" date="2021-01" db="EMBL/GenBank/DDBJ databases">
        <authorList>
            <consortium name="Genoscope - CEA"/>
            <person name="William W."/>
        </authorList>
    </citation>
    <scope>NUCLEOTIDE SEQUENCE</scope>
</reference>
<dbReference type="PANTHER" id="PTHR22847:SF637">
    <property type="entry name" value="WD REPEAT DOMAIN 5B"/>
    <property type="match status" value="1"/>
</dbReference>
<feature type="repeat" description="WD" evidence="3">
    <location>
        <begin position="412"/>
        <end position="436"/>
    </location>
</feature>
<evidence type="ECO:0000313" key="5">
    <source>
        <dbReference type="Proteomes" id="UP000683925"/>
    </source>
</evidence>
<dbReference type="SMART" id="SM00320">
    <property type="entry name" value="WD40"/>
    <property type="match status" value="5"/>
</dbReference>
<keyword evidence="5" id="KW-1185">Reference proteome</keyword>
<dbReference type="GO" id="GO:1990234">
    <property type="term" value="C:transferase complex"/>
    <property type="evidence" value="ECO:0007669"/>
    <property type="project" value="UniProtKB-ARBA"/>
</dbReference>
<dbReference type="CDD" id="cd00200">
    <property type="entry name" value="WD40"/>
    <property type="match status" value="1"/>
</dbReference>
<dbReference type="InterPro" id="IPR019775">
    <property type="entry name" value="WD40_repeat_CS"/>
</dbReference>
<name>A0A8S1X8F3_PAROT</name>
<dbReference type="PANTHER" id="PTHR22847">
    <property type="entry name" value="WD40 REPEAT PROTEIN"/>
    <property type="match status" value="1"/>
</dbReference>
<evidence type="ECO:0000256" key="2">
    <source>
        <dbReference type="ARBA" id="ARBA00022737"/>
    </source>
</evidence>
<feature type="repeat" description="WD" evidence="3">
    <location>
        <begin position="149"/>
        <end position="190"/>
    </location>
</feature>
<feature type="repeat" description="WD" evidence="3">
    <location>
        <begin position="191"/>
        <end position="232"/>
    </location>
</feature>
<protein>
    <submittedName>
        <fullName evidence="4">Uncharacterized protein</fullName>
    </submittedName>
</protein>
<dbReference type="PROSITE" id="PS50294">
    <property type="entry name" value="WD_REPEATS_REGION"/>
    <property type="match status" value="3"/>
</dbReference>
<keyword evidence="1 3" id="KW-0853">WD repeat</keyword>
<dbReference type="AlphaFoldDB" id="A0A8S1X8F3"/>
<evidence type="ECO:0000256" key="1">
    <source>
        <dbReference type="ARBA" id="ARBA00022574"/>
    </source>
</evidence>
<feature type="repeat" description="WD" evidence="3">
    <location>
        <begin position="452"/>
        <end position="481"/>
    </location>
</feature>
<gene>
    <name evidence="4" type="ORF">POCTA_138.1.T1130004</name>
</gene>
<evidence type="ECO:0000256" key="3">
    <source>
        <dbReference type="PROSITE-ProRule" id="PRU00221"/>
    </source>
</evidence>
<organism evidence="4 5">
    <name type="scientific">Paramecium octaurelia</name>
    <dbReference type="NCBI Taxonomy" id="43137"/>
    <lineage>
        <taxon>Eukaryota</taxon>
        <taxon>Sar</taxon>
        <taxon>Alveolata</taxon>
        <taxon>Ciliophora</taxon>
        <taxon>Intramacronucleata</taxon>
        <taxon>Oligohymenophorea</taxon>
        <taxon>Peniculida</taxon>
        <taxon>Parameciidae</taxon>
        <taxon>Paramecium</taxon>
    </lineage>
</organism>
<evidence type="ECO:0000313" key="4">
    <source>
        <dbReference type="EMBL" id="CAD8196856.1"/>
    </source>
</evidence>
<dbReference type="Pfam" id="PF00400">
    <property type="entry name" value="WD40"/>
    <property type="match status" value="5"/>
</dbReference>
<comment type="caution">
    <text evidence="4">The sequence shown here is derived from an EMBL/GenBank/DDBJ whole genome shotgun (WGS) entry which is preliminary data.</text>
</comment>